<dbReference type="InterPro" id="IPR003012">
    <property type="entry name" value="Tet_transcr_reg_TetR"/>
</dbReference>
<dbReference type="EMBL" id="BAAABU010000002">
    <property type="protein sequence ID" value="GAA0216979.1"/>
    <property type="molecule type" value="Genomic_DNA"/>
</dbReference>
<comment type="caution">
    <text evidence="7">The sequence shown here is derived from an EMBL/GenBank/DDBJ whole genome shotgun (WGS) entry which is preliminary data.</text>
</comment>
<dbReference type="PANTHER" id="PTHR30055:SF151">
    <property type="entry name" value="TRANSCRIPTIONAL REGULATORY PROTEIN"/>
    <property type="match status" value="1"/>
</dbReference>
<evidence type="ECO:0000256" key="2">
    <source>
        <dbReference type="ARBA" id="ARBA00023015"/>
    </source>
</evidence>
<dbReference type="InterPro" id="IPR004111">
    <property type="entry name" value="Repressor_TetR_C"/>
</dbReference>
<dbReference type="InterPro" id="IPR009057">
    <property type="entry name" value="Homeodomain-like_sf"/>
</dbReference>
<reference evidence="8" key="1">
    <citation type="journal article" date="2019" name="Int. J. Syst. Evol. Microbiol.">
        <title>The Global Catalogue of Microorganisms (GCM) 10K type strain sequencing project: providing services to taxonomists for standard genome sequencing and annotation.</title>
        <authorList>
            <consortium name="The Broad Institute Genomics Platform"/>
            <consortium name="The Broad Institute Genome Sequencing Center for Infectious Disease"/>
            <person name="Wu L."/>
            <person name="Ma J."/>
        </authorList>
    </citation>
    <scope>NUCLEOTIDE SEQUENCE [LARGE SCALE GENOMIC DNA]</scope>
    <source>
        <strain evidence="8">JCM 3380</strain>
    </source>
</reference>
<keyword evidence="1" id="KW-0678">Repressor</keyword>
<keyword evidence="3 5" id="KW-0238">DNA-binding</keyword>
<evidence type="ECO:0000256" key="1">
    <source>
        <dbReference type="ARBA" id="ARBA00022491"/>
    </source>
</evidence>
<dbReference type="InterPro" id="IPR001647">
    <property type="entry name" value="HTH_TetR"/>
</dbReference>
<evidence type="ECO:0000259" key="6">
    <source>
        <dbReference type="PROSITE" id="PS50977"/>
    </source>
</evidence>
<dbReference type="Gene3D" id="1.10.357.10">
    <property type="entry name" value="Tetracycline Repressor, domain 2"/>
    <property type="match status" value="1"/>
</dbReference>
<sequence length="215" mass="22877">MYAYDVMSVCRTLSSAMPRPRSLTPEALAAAALAVVDRDGLPALSMRAVAQELGMGTMSLYRYVREKTELEALVVDLILSTVDVEPPEAPWLDQITALMGRVRHAVAAHPNAVVLTMTHRHRSPALSRWSEAVLGVLAANGFEGPRRVVALRCLLGYLIGAVQLEHLGPLSGPGTAVLAGKSEFPLLAETARAASEVDDGFAGGLEIVLRGLASR</sequence>
<organism evidence="7 8">
    <name type="scientific">Saccharothrix mutabilis subsp. mutabilis</name>
    <dbReference type="NCBI Taxonomy" id="66855"/>
    <lineage>
        <taxon>Bacteria</taxon>
        <taxon>Bacillati</taxon>
        <taxon>Actinomycetota</taxon>
        <taxon>Actinomycetes</taxon>
        <taxon>Pseudonocardiales</taxon>
        <taxon>Pseudonocardiaceae</taxon>
        <taxon>Saccharothrix</taxon>
    </lineage>
</organism>
<dbReference type="InterPro" id="IPR050109">
    <property type="entry name" value="HTH-type_TetR-like_transc_reg"/>
</dbReference>
<dbReference type="PROSITE" id="PS50977">
    <property type="entry name" value="HTH_TETR_2"/>
    <property type="match status" value="1"/>
</dbReference>
<dbReference type="PRINTS" id="PR00400">
    <property type="entry name" value="TETREPRESSOR"/>
</dbReference>
<dbReference type="Proteomes" id="UP001500416">
    <property type="component" value="Unassembled WGS sequence"/>
</dbReference>
<accession>A0ABP3CX21</accession>
<evidence type="ECO:0000256" key="4">
    <source>
        <dbReference type="ARBA" id="ARBA00023163"/>
    </source>
</evidence>
<evidence type="ECO:0000313" key="7">
    <source>
        <dbReference type="EMBL" id="GAA0216979.1"/>
    </source>
</evidence>
<proteinExistence type="predicted"/>
<keyword evidence="8" id="KW-1185">Reference proteome</keyword>
<gene>
    <name evidence="7" type="ORF">GCM10010492_13500</name>
</gene>
<dbReference type="InterPro" id="IPR036271">
    <property type="entry name" value="Tet_transcr_reg_TetR-rel_C_sf"/>
</dbReference>
<evidence type="ECO:0000256" key="3">
    <source>
        <dbReference type="ARBA" id="ARBA00023125"/>
    </source>
</evidence>
<feature type="domain" description="HTH tetR-type" evidence="6">
    <location>
        <begin position="22"/>
        <end position="82"/>
    </location>
</feature>
<protein>
    <submittedName>
        <fullName evidence="7">TetR/AcrR family transcriptional regulator C-terminal domain-containing protein</fullName>
    </submittedName>
</protein>
<evidence type="ECO:0000256" key="5">
    <source>
        <dbReference type="PROSITE-ProRule" id="PRU00335"/>
    </source>
</evidence>
<dbReference type="SUPFAM" id="SSF46689">
    <property type="entry name" value="Homeodomain-like"/>
    <property type="match status" value="1"/>
</dbReference>
<dbReference type="Pfam" id="PF02909">
    <property type="entry name" value="TetR_C_1"/>
    <property type="match status" value="1"/>
</dbReference>
<dbReference type="PANTHER" id="PTHR30055">
    <property type="entry name" value="HTH-TYPE TRANSCRIPTIONAL REGULATOR RUTR"/>
    <property type="match status" value="1"/>
</dbReference>
<feature type="DNA-binding region" description="H-T-H motif" evidence="5">
    <location>
        <begin position="45"/>
        <end position="64"/>
    </location>
</feature>
<evidence type="ECO:0000313" key="8">
    <source>
        <dbReference type="Proteomes" id="UP001500416"/>
    </source>
</evidence>
<name>A0ABP3CX21_9PSEU</name>
<dbReference type="SUPFAM" id="SSF48498">
    <property type="entry name" value="Tetracyclin repressor-like, C-terminal domain"/>
    <property type="match status" value="1"/>
</dbReference>
<keyword evidence="2" id="KW-0805">Transcription regulation</keyword>
<keyword evidence="4" id="KW-0804">Transcription</keyword>
<dbReference type="Pfam" id="PF00440">
    <property type="entry name" value="TetR_N"/>
    <property type="match status" value="1"/>
</dbReference>